<dbReference type="AlphaFoldDB" id="A0A0V1KH73"/>
<feature type="non-terminal residue" evidence="2">
    <location>
        <position position="1"/>
    </location>
</feature>
<accession>A0A0V1KH73</accession>
<reference evidence="2 3" key="1">
    <citation type="submission" date="2015-05" db="EMBL/GenBank/DDBJ databases">
        <title>Evolution of Trichinella species and genotypes.</title>
        <authorList>
            <person name="Korhonen P.K."/>
            <person name="Edoardo P."/>
            <person name="Giuseppe L.R."/>
            <person name="Gasser R.B."/>
        </authorList>
    </citation>
    <scope>NUCLEOTIDE SEQUENCE [LARGE SCALE GENOMIC DNA]</scope>
    <source>
        <strain evidence="2">ISS10</strain>
    </source>
</reference>
<evidence type="ECO:0000256" key="1">
    <source>
        <dbReference type="SAM" id="MobiDB-lite"/>
    </source>
</evidence>
<evidence type="ECO:0000313" key="2">
    <source>
        <dbReference type="EMBL" id="KRZ46583.1"/>
    </source>
</evidence>
<organism evidence="2 3">
    <name type="scientific">Trichinella nativa</name>
    <dbReference type="NCBI Taxonomy" id="6335"/>
    <lineage>
        <taxon>Eukaryota</taxon>
        <taxon>Metazoa</taxon>
        <taxon>Ecdysozoa</taxon>
        <taxon>Nematoda</taxon>
        <taxon>Enoplea</taxon>
        <taxon>Dorylaimia</taxon>
        <taxon>Trichinellida</taxon>
        <taxon>Trichinellidae</taxon>
        <taxon>Trichinella</taxon>
    </lineage>
</organism>
<feature type="non-terminal residue" evidence="2">
    <location>
        <position position="49"/>
    </location>
</feature>
<name>A0A0V1KH73_9BILA</name>
<dbReference type="EMBL" id="JYDW01002803">
    <property type="protein sequence ID" value="KRZ46583.1"/>
    <property type="molecule type" value="Genomic_DNA"/>
</dbReference>
<feature type="region of interest" description="Disordered" evidence="1">
    <location>
        <begin position="1"/>
        <end position="23"/>
    </location>
</feature>
<protein>
    <submittedName>
        <fullName evidence="2">Uncharacterized protein</fullName>
    </submittedName>
</protein>
<keyword evidence="3" id="KW-1185">Reference proteome</keyword>
<proteinExistence type="predicted"/>
<comment type="caution">
    <text evidence="2">The sequence shown here is derived from an EMBL/GenBank/DDBJ whole genome shotgun (WGS) entry which is preliminary data.</text>
</comment>
<feature type="compositionally biased region" description="Low complexity" evidence="1">
    <location>
        <begin position="1"/>
        <end position="16"/>
    </location>
</feature>
<dbReference type="Proteomes" id="UP000054721">
    <property type="component" value="Unassembled WGS sequence"/>
</dbReference>
<evidence type="ECO:0000313" key="3">
    <source>
        <dbReference type="Proteomes" id="UP000054721"/>
    </source>
</evidence>
<gene>
    <name evidence="2" type="ORF">T02_12035</name>
</gene>
<sequence length="49" mass="5373">LSVRGPRLTWTTRPRTPSGPPPVLIDACLTTPAHWRASSPWLRARGGEP</sequence>